<feature type="binding site" evidence="7">
    <location>
        <position position="107"/>
    </location>
    <ligand>
        <name>Zn(2+)</name>
        <dbReference type="ChEBI" id="CHEBI:29105"/>
    </ligand>
</feature>
<dbReference type="PANTHER" id="PTHR11002:SF76">
    <property type="entry name" value="CARBONIC ANHYDRASE"/>
    <property type="match status" value="1"/>
</dbReference>
<dbReference type="PANTHER" id="PTHR11002">
    <property type="entry name" value="CARBONIC ANHYDRASE"/>
    <property type="match status" value="1"/>
</dbReference>
<feature type="binding site" evidence="7">
    <location>
        <position position="104"/>
    </location>
    <ligand>
        <name>Zn(2+)</name>
        <dbReference type="ChEBI" id="CHEBI:29105"/>
    </ligand>
</feature>
<organism evidence="8 9">
    <name type="scientific">Helicobacter bilis</name>
    <dbReference type="NCBI Taxonomy" id="37372"/>
    <lineage>
        <taxon>Bacteria</taxon>
        <taxon>Pseudomonadati</taxon>
        <taxon>Campylobacterota</taxon>
        <taxon>Epsilonproteobacteria</taxon>
        <taxon>Campylobacterales</taxon>
        <taxon>Helicobacteraceae</taxon>
        <taxon>Helicobacter</taxon>
    </lineage>
</organism>
<evidence type="ECO:0000313" key="8">
    <source>
        <dbReference type="EMBL" id="AQQ60020.1"/>
    </source>
</evidence>
<evidence type="ECO:0000256" key="5">
    <source>
        <dbReference type="ARBA" id="ARBA00023239"/>
    </source>
</evidence>
<gene>
    <name evidence="8" type="ORF">XJ32_07855</name>
</gene>
<dbReference type="KEGG" id="hbl:XJ32_07855"/>
<dbReference type="Proteomes" id="UP000188298">
    <property type="component" value="Chromosome"/>
</dbReference>
<dbReference type="GO" id="GO:0008270">
    <property type="term" value="F:zinc ion binding"/>
    <property type="evidence" value="ECO:0007669"/>
    <property type="project" value="InterPro"/>
</dbReference>
<dbReference type="Pfam" id="PF00484">
    <property type="entry name" value="Pro_CA"/>
    <property type="match status" value="1"/>
</dbReference>
<evidence type="ECO:0000256" key="6">
    <source>
        <dbReference type="ARBA" id="ARBA00048348"/>
    </source>
</evidence>
<name>A0A1Q2LHR9_9HELI</name>
<evidence type="ECO:0000256" key="4">
    <source>
        <dbReference type="ARBA" id="ARBA00022833"/>
    </source>
</evidence>
<keyword evidence="5" id="KW-0456">Lyase</keyword>
<reference evidence="8 9" key="1">
    <citation type="submission" date="2017-02" db="EMBL/GenBank/DDBJ databases">
        <title>Whole genome sequencing of Helicobacter bilis strain AAQJH.</title>
        <authorList>
            <person name="Conlan S."/>
            <person name="Thomas P.J."/>
            <person name="Mullikin J."/>
            <person name="Palmore T.N."/>
            <person name="Frank K.M."/>
            <person name="Segre J.A."/>
        </authorList>
    </citation>
    <scope>NUCLEOTIDE SEQUENCE [LARGE SCALE GENOMIC DNA]</scope>
    <source>
        <strain evidence="8 9">AAQJH</strain>
    </source>
</reference>
<dbReference type="InterPro" id="IPR036874">
    <property type="entry name" value="Carbonic_anhydrase_sf"/>
</dbReference>
<comment type="similarity">
    <text evidence="1">Belongs to the beta-class carbonic anhydrase family.</text>
</comment>
<dbReference type="RefSeq" id="WP_005219438.1">
    <property type="nucleotide sequence ID" value="NZ_CABKOK010000002.1"/>
</dbReference>
<evidence type="ECO:0000256" key="3">
    <source>
        <dbReference type="ARBA" id="ARBA00022723"/>
    </source>
</evidence>
<feature type="binding site" evidence="7">
    <location>
        <position position="40"/>
    </location>
    <ligand>
        <name>Zn(2+)</name>
        <dbReference type="ChEBI" id="CHEBI:29105"/>
    </ligand>
</feature>
<evidence type="ECO:0000256" key="1">
    <source>
        <dbReference type="ARBA" id="ARBA00006217"/>
    </source>
</evidence>
<comment type="cofactor">
    <cofactor evidence="7">
        <name>Zn(2+)</name>
        <dbReference type="ChEBI" id="CHEBI:29105"/>
    </cofactor>
    <text evidence="7">Binds 1 zinc ion per subunit.</text>
</comment>
<protein>
    <recommendedName>
        <fullName evidence="2">carbonic anhydrase</fullName>
        <ecNumber evidence="2">4.2.1.1</ecNumber>
    </recommendedName>
</protein>
<evidence type="ECO:0000256" key="7">
    <source>
        <dbReference type="PIRSR" id="PIRSR601765-1"/>
    </source>
</evidence>
<dbReference type="SMART" id="SM00947">
    <property type="entry name" value="Pro_CA"/>
    <property type="match status" value="1"/>
</dbReference>
<dbReference type="InterPro" id="IPR045066">
    <property type="entry name" value="Beta_CA_cladeB"/>
</dbReference>
<dbReference type="GO" id="GO:0004089">
    <property type="term" value="F:carbonate dehydratase activity"/>
    <property type="evidence" value="ECO:0007669"/>
    <property type="project" value="UniProtKB-EC"/>
</dbReference>
<dbReference type="CDD" id="cd00884">
    <property type="entry name" value="beta_CA_cladeB"/>
    <property type="match status" value="1"/>
</dbReference>
<dbReference type="AlphaFoldDB" id="A0A1Q2LHR9"/>
<evidence type="ECO:0000313" key="9">
    <source>
        <dbReference type="Proteomes" id="UP000188298"/>
    </source>
</evidence>
<evidence type="ECO:0000256" key="2">
    <source>
        <dbReference type="ARBA" id="ARBA00012925"/>
    </source>
</evidence>
<accession>A0A1Q2LHR9</accession>
<keyword evidence="4 7" id="KW-0862">Zinc</keyword>
<proteinExistence type="inferred from homology"/>
<dbReference type="InterPro" id="IPR001765">
    <property type="entry name" value="Carbonic_anhydrase"/>
</dbReference>
<keyword evidence="3 7" id="KW-0479">Metal-binding</keyword>
<dbReference type="Gene3D" id="3.40.1050.10">
    <property type="entry name" value="Carbonic anhydrase"/>
    <property type="match status" value="1"/>
</dbReference>
<feature type="binding site" evidence="7">
    <location>
        <position position="38"/>
    </location>
    <ligand>
        <name>Zn(2+)</name>
        <dbReference type="ChEBI" id="CHEBI:29105"/>
    </ligand>
</feature>
<comment type="catalytic activity">
    <reaction evidence="6">
        <text>hydrogencarbonate + H(+) = CO2 + H2O</text>
        <dbReference type="Rhea" id="RHEA:10748"/>
        <dbReference type="ChEBI" id="CHEBI:15377"/>
        <dbReference type="ChEBI" id="CHEBI:15378"/>
        <dbReference type="ChEBI" id="CHEBI:16526"/>
        <dbReference type="ChEBI" id="CHEBI:17544"/>
        <dbReference type="EC" id="4.2.1.1"/>
    </reaction>
</comment>
<dbReference type="EMBL" id="CP019645">
    <property type="protein sequence ID" value="AQQ60020.1"/>
    <property type="molecule type" value="Genomic_DNA"/>
</dbReference>
<dbReference type="SUPFAM" id="SSF53056">
    <property type="entry name" value="beta-carbonic anhydrase, cab"/>
    <property type="match status" value="1"/>
</dbReference>
<sequence>MNELFQGAIKFYEEDYNNEKAFFKSLQENKPHTLFITCVDSRIDPNRLTHSKPGELYVVRNIGNLIPPFKDENNEMMEGYLATTSSIEYSICKLKVKNIIVCGHSNCGACAAVYNHDMLNEMPYVKKWLALLKPTIAQVESMQPESEHKRIWLTELQNIQQQLHNLLSYPFVEERFNRGELQIYGWYYNIMNGQILNYNLITREFKPIVGDNTLKSE</sequence>
<dbReference type="EC" id="4.2.1.1" evidence="2"/>